<dbReference type="InterPro" id="IPR036458">
    <property type="entry name" value="Na:dicarbo_symporter_sf"/>
</dbReference>
<dbReference type="FunFam" id="1.10.3860.10:FF:000007">
    <property type="entry name" value="Dicarboxylate/amino acid:cation symporter"/>
    <property type="match status" value="1"/>
</dbReference>
<keyword evidence="8" id="KW-1185">Reference proteome</keyword>
<dbReference type="AlphaFoldDB" id="A0A6I8MCF9"/>
<evidence type="ECO:0000256" key="2">
    <source>
        <dbReference type="ARBA" id="ARBA00022448"/>
    </source>
</evidence>
<evidence type="ECO:0000256" key="4">
    <source>
        <dbReference type="ARBA" id="ARBA00022989"/>
    </source>
</evidence>
<keyword evidence="3 6" id="KW-0812">Transmembrane</keyword>
<evidence type="ECO:0000256" key="1">
    <source>
        <dbReference type="ARBA" id="ARBA00004141"/>
    </source>
</evidence>
<evidence type="ECO:0000256" key="5">
    <source>
        <dbReference type="ARBA" id="ARBA00023136"/>
    </source>
</evidence>
<evidence type="ECO:0000256" key="6">
    <source>
        <dbReference type="SAM" id="Phobius"/>
    </source>
</evidence>
<keyword evidence="4 6" id="KW-1133">Transmembrane helix</keyword>
<keyword evidence="5 6" id="KW-0472">Membrane</keyword>
<dbReference type="Proteomes" id="UP000419017">
    <property type="component" value="Unassembled WGS sequence"/>
</dbReference>
<dbReference type="RefSeq" id="WP_156682855.1">
    <property type="nucleotide sequence ID" value="NZ_CABWIB010000001.1"/>
</dbReference>
<dbReference type="PANTHER" id="PTHR42865">
    <property type="entry name" value="PROTON/GLUTAMATE-ASPARTATE SYMPORTER"/>
    <property type="match status" value="1"/>
</dbReference>
<dbReference type="EMBL" id="CABWIB010000001">
    <property type="protein sequence ID" value="VWL84799.1"/>
    <property type="molecule type" value="Genomic_DNA"/>
</dbReference>
<feature type="transmembrane region" description="Helical" evidence="6">
    <location>
        <begin position="36"/>
        <end position="58"/>
    </location>
</feature>
<dbReference type="GO" id="GO:0032329">
    <property type="term" value="P:serine transport"/>
    <property type="evidence" value="ECO:0007669"/>
    <property type="project" value="TreeGrafter"/>
</dbReference>
<dbReference type="Pfam" id="PF00375">
    <property type="entry name" value="SDF"/>
    <property type="match status" value="1"/>
</dbReference>
<feature type="transmembrane region" description="Helical" evidence="6">
    <location>
        <begin position="345"/>
        <end position="366"/>
    </location>
</feature>
<feature type="transmembrane region" description="Helical" evidence="6">
    <location>
        <begin position="130"/>
        <end position="151"/>
    </location>
</feature>
<name>A0A6I8MCF9_9FUSO</name>
<dbReference type="GO" id="GO:0005295">
    <property type="term" value="F:neutral L-amino acid:sodium symporter activity"/>
    <property type="evidence" value="ECO:0007669"/>
    <property type="project" value="TreeGrafter"/>
</dbReference>
<protein>
    <submittedName>
        <fullName evidence="7">Sodium:dicarboxylate symporter</fullName>
    </submittedName>
</protein>
<organism evidence="7 8">
    <name type="scientific">Oceanivirga miroungae</name>
    <dbReference type="NCBI Taxonomy" id="1130046"/>
    <lineage>
        <taxon>Bacteria</taxon>
        <taxon>Fusobacteriati</taxon>
        <taxon>Fusobacteriota</taxon>
        <taxon>Fusobacteriia</taxon>
        <taxon>Fusobacteriales</taxon>
        <taxon>Leptotrichiaceae</taxon>
        <taxon>Oceanivirga</taxon>
    </lineage>
</organism>
<dbReference type="SUPFAM" id="SSF118215">
    <property type="entry name" value="Proton glutamate symport protein"/>
    <property type="match status" value="1"/>
</dbReference>
<feature type="transmembrane region" description="Helical" evidence="6">
    <location>
        <begin position="314"/>
        <end position="333"/>
    </location>
</feature>
<feature type="transmembrane region" description="Helical" evidence="6">
    <location>
        <begin position="203"/>
        <end position="224"/>
    </location>
</feature>
<dbReference type="PANTHER" id="PTHR42865:SF8">
    <property type="entry name" value="SERINE_THREONINE TRANSPORTER SSTT"/>
    <property type="match status" value="1"/>
</dbReference>
<feature type="transmembrane region" description="Helical" evidence="6">
    <location>
        <begin position="277"/>
        <end position="307"/>
    </location>
</feature>
<reference evidence="7 8" key="1">
    <citation type="submission" date="2019-10" db="EMBL/GenBank/DDBJ databases">
        <authorList>
            <person name="Blom J."/>
        </authorList>
    </citation>
    <scope>NUCLEOTIDE SEQUENCE [LARGE SCALE GENOMIC DNA]</scope>
    <source>
        <strain evidence="7 8">ES3154-GLU</strain>
    </source>
</reference>
<dbReference type="InterPro" id="IPR001991">
    <property type="entry name" value="Na-dicarboxylate_symporter"/>
</dbReference>
<keyword evidence="2" id="KW-0813">Transport</keyword>
<feature type="transmembrane region" description="Helical" evidence="6">
    <location>
        <begin position="70"/>
        <end position="93"/>
    </location>
</feature>
<feature type="transmembrane region" description="Helical" evidence="6">
    <location>
        <begin position="171"/>
        <end position="191"/>
    </location>
</feature>
<dbReference type="GO" id="GO:0005886">
    <property type="term" value="C:plasma membrane"/>
    <property type="evidence" value="ECO:0007669"/>
    <property type="project" value="TreeGrafter"/>
</dbReference>
<evidence type="ECO:0000313" key="7">
    <source>
        <dbReference type="EMBL" id="VWL84799.1"/>
    </source>
</evidence>
<gene>
    <name evidence="7" type="ORF">OMES3154_00047</name>
</gene>
<feature type="transmembrane region" description="Helical" evidence="6">
    <location>
        <begin position="7"/>
        <end position="24"/>
    </location>
</feature>
<evidence type="ECO:0000256" key="3">
    <source>
        <dbReference type="ARBA" id="ARBA00022692"/>
    </source>
</evidence>
<accession>A0A6I8MCF9</accession>
<comment type="subcellular location">
    <subcellularLocation>
        <location evidence="1">Membrane</location>
        <topology evidence="1">Multi-pass membrane protein</topology>
    </subcellularLocation>
</comment>
<dbReference type="PRINTS" id="PR00173">
    <property type="entry name" value="EDTRNSPORT"/>
</dbReference>
<evidence type="ECO:0000313" key="8">
    <source>
        <dbReference type="Proteomes" id="UP000419017"/>
    </source>
</evidence>
<sequence>MKLKLGLVSKLLVAIVLGILIGKYTPLYVVRLFKTFSVFFGSFLSFFIPLMIVGFVVMGIARLSSGAGKLLGLTTGISYISTIIAGLFSYTVAANVYPRLINSSLVEVLQSKISDGKVLVNPYFTIPLKAFMDVTAAIVLAFMLGLTISYIKSKNKESSLFNVFDEYEKVIKLVLSKFIIPLLPIHILGIFSELAYTGQVFSIISIFIKIYLCIFIIHYIYMLVMYFIAGSVSKKNPFKLMKNQIPAYLTAVGTQSSAATIPVNAEVALKNGVSKEVANFVIPLCATIHLSGSMITLTSCIMGILLMMGMPHSFGIIIPFICMLGIAMVAAPGAPGGAVMSALPFLYMVGISSNGALSTLLIALYITQDSFGTAINVSGDNAIAIYVDEFYKKYINKVN</sequence>
<dbReference type="Gene3D" id="1.10.3860.10">
    <property type="entry name" value="Sodium:dicarboxylate symporter"/>
    <property type="match status" value="1"/>
</dbReference>
<proteinExistence type="predicted"/>